<dbReference type="Pfam" id="PF00329">
    <property type="entry name" value="Complex1_30kDa"/>
    <property type="match status" value="1"/>
</dbReference>
<dbReference type="GeneID" id="44139466"/>
<dbReference type="GO" id="GO:0008137">
    <property type="term" value="F:NADH dehydrogenase (ubiquinone) activity"/>
    <property type="evidence" value="ECO:0007669"/>
    <property type="project" value="InterPro"/>
</dbReference>
<dbReference type="InterPro" id="IPR037232">
    <property type="entry name" value="NADH_quin_OxRdtase_su_C/D-like"/>
</dbReference>
<evidence type="ECO:0000256" key="3">
    <source>
        <dbReference type="RuleBase" id="RU003456"/>
    </source>
</evidence>
<name>A0A6B9VYL9_9CHLO</name>
<dbReference type="SUPFAM" id="SSF143243">
    <property type="entry name" value="Nqo5-like"/>
    <property type="match status" value="1"/>
</dbReference>
<comment type="similarity">
    <text evidence="1 3">Belongs to the complex I 30 kDa subunit family.</text>
</comment>
<dbReference type="PANTHER" id="PTHR10884">
    <property type="entry name" value="NADH DEHYDROGENASE UBIQUINONE IRON-SULFUR PROTEIN 3"/>
    <property type="match status" value="1"/>
</dbReference>
<dbReference type="PROSITE" id="PS00542">
    <property type="entry name" value="COMPLEX1_30K"/>
    <property type="match status" value="1"/>
</dbReference>
<keyword evidence="5" id="KW-0496">Mitochondrion</keyword>
<dbReference type="HAMAP" id="MF_01357">
    <property type="entry name" value="NDH1_NuoC"/>
    <property type="match status" value="1"/>
</dbReference>
<protein>
    <submittedName>
        <fullName evidence="5">NADH dehydrogenase subunit 9</fullName>
    </submittedName>
</protein>
<dbReference type="AlphaFoldDB" id="A0A6B9VYL9"/>
<gene>
    <name evidence="5" type="primary">nd9</name>
</gene>
<keyword evidence="2 3" id="KW-0813">Transport</keyword>
<evidence type="ECO:0000256" key="2">
    <source>
        <dbReference type="ARBA" id="ARBA00022448"/>
    </source>
</evidence>
<evidence type="ECO:0000259" key="4">
    <source>
        <dbReference type="Pfam" id="PF00329"/>
    </source>
</evidence>
<evidence type="ECO:0000256" key="1">
    <source>
        <dbReference type="ARBA" id="ARBA00007569"/>
    </source>
</evidence>
<sequence>MCVRFSTNLKDQGSAALGTELHRLCPQWVSAQVVRHGESVLYVHPQYIRSFLLFCRDSMLYQIKACIDLCCVDYPFREHRFTLVYMLCSVHYNLRLRVKTRGSELDQALSVTPVYASAGWCEREIWDMFGVGFVGHEDLRRLLTDYGFQGHPLRKDFPLSGYSEFRYDDSEKRVIEEPLELTQELRNFKYLGR</sequence>
<dbReference type="InterPro" id="IPR001268">
    <property type="entry name" value="NADH_UbQ_OxRdtase_30kDa_su"/>
</dbReference>
<dbReference type="InterPro" id="IPR010218">
    <property type="entry name" value="NADH_DH_suC"/>
</dbReference>
<evidence type="ECO:0000313" key="5">
    <source>
        <dbReference type="EMBL" id="QHQ73230.1"/>
    </source>
</evidence>
<proteinExistence type="inferred from homology"/>
<dbReference type="RefSeq" id="YP_009725942.1">
    <property type="nucleotide sequence ID" value="NC_045849.1"/>
</dbReference>
<reference evidence="5" key="1">
    <citation type="journal article" date="2019" name="BMC Genomics">
        <title>Promising prospects of nanopore sequencing for algal hologenomics and structural variation discovery.</title>
        <authorList>
            <person name="Sauvage T."/>
            <person name="Schmidt W.E."/>
            <person name="Yoon H.S."/>
            <person name="Paul V.J."/>
            <person name="Fredericq S."/>
        </authorList>
    </citation>
    <scope>NUCLEOTIDE SEQUENCE</scope>
</reference>
<keyword evidence="3" id="KW-0520">NAD</keyword>
<organism evidence="5">
    <name type="scientific">Caulerpa ashmeadii</name>
    <dbReference type="NCBI Taxonomy" id="177078"/>
    <lineage>
        <taxon>Eukaryota</taxon>
        <taxon>Viridiplantae</taxon>
        <taxon>Chlorophyta</taxon>
        <taxon>core chlorophytes</taxon>
        <taxon>Ulvophyceae</taxon>
        <taxon>TCBD clade</taxon>
        <taxon>Bryopsidales</taxon>
        <taxon>Halimedineae</taxon>
        <taxon>Caulerpaceae</taxon>
        <taxon>Caulerpa</taxon>
    </lineage>
</organism>
<dbReference type="InterPro" id="IPR020396">
    <property type="entry name" value="NADH_UbQ_OxRdtase_CS"/>
</dbReference>
<geneLocation type="mitochondrion" evidence="5"/>
<dbReference type="Gene3D" id="3.30.460.80">
    <property type="entry name" value="NADH:ubiquinone oxidoreductase, 30kDa subunit"/>
    <property type="match status" value="1"/>
</dbReference>
<accession>A0A6B9VYL9</accession>
<keyword evidence="3" id="KW-1278">Translocase</keyword>
<dbReference type="EMBL" id="MH745227">
    <property type="protein sequence ID" value="QHQ73230.1"/>
    <property type="molecule type" value="Genomic_DNA"/>
</dbReference>
<feature type="domain" description="NADH:ubiquinone oxidoreductase 30kDa subunit" evidence="4">
    <location>
        <begin position="41"/>
        <end position="162"/>
    </location>
</feature>
<dbReference type="GO" id="GO:0016651">
    <property type="term" value="F:oxidoreductase activity, acting on NAD(P)H"/>
    <property type="evidence" value="ECO:0007669"/>
    <property type="project" value="InterPro"/>
</dbReference>
<dbReference type="PANTHER" id="PTHR10884:SF14">
    <property type="entry name" value="NADH DEHYDROGENASE [UBIQUINONE] IRON-SULFUR PROTEIN 3, MITOCHONDRIAL"/>
    <property type="match status" value="1"/>
</dbReference>